<dbReference type="KEGG" id="sac:SACOL0848"/>
<dbReference type="Proteomes" id="UP000000530">
    <property type="component" value="Chromosome"/>
</dbReference>
<dbReference type="HOGENOM" id="CLU_186163_0_0_9"/>
<dbReference type="AlphaFoldDB" id="A0A0H2WVH8"/>
<dbReference type="PROSITE" id="PS51257">
    <property type="entry name" value="PROKAR_LIPOPROTEIN"/>
    <property type="match status" value="1"/>
</dbReference>
<evidence type="ECO:0000313" key="1">
    <source>
        <dbReference type="EMBL" id="AAW36404.1"/>
    </source>
</evidence>
<evidence type="ECO:0000313" key="2">
    <source>
        <dbReference type="Proteomes" id="UP000000530"/>
    </source>
</evidence>
<accession>A0A0H2WVH8</accession>
<proteinExistence type="predicted"/>
<name>A0A0H2WVH8_STAAC</name>
<sequence>MATEKELFIFVTSLSGCSYKEMSRVLIFSLESICLLTQSAIVDETEIKEVVVKKCISQHTIVAIFIVLDDKLFLEFLVFIICNYTTSFTNINV</sequence>
<organism evidence="1 2">
    <name type="scientific">Staphylococcus aureus (strain COL)</name>
    <dbReference type="NCBI Taxonomy" id="93062"/>
    <lineage>
        <taxon>Bacteria</taxon>
        <taxon>Bacillati</taxon>
        <taxon>Bacillota</taxon>
        <taxon>Bacilli</taxon>
        <taxon>Bacillales</taxon>
        <taxon>Staphylococcaceae</taxon>
        <taxon>Staphylococcus</taxon>
    </lineage>
</organism>
<gene>
    <name evidence="1" type="ordered locus">SACOL0848</name>
</gene>
<reference evidence="1 2" key="1">
    <citation type="journal article" date="2005" name="J. Bacteriol.">
        <title>Insights on evolution of virulence and resistance from the complete genome analysis of an early methicillin-resistant Staphylococcus aureus strain and a biofilm-producing methicillin-resistant Staphylococcus epidermidis strain.</title>
        <authorList>
            <person name="Gill S.R."/>
            <person name="Fouts D.E."/>
            <person name="Archer G.L."/>
            <person name="Mongodin E.F."/>
            <person name="Deboy R.T."/>
            <person name="Ravel J."/>
            <person name="Paulsen I.T."/>
            <person name="Kolonay J.F."/>
            <person name="Brinkac L."/>
            <person name="Beanan M."/>
            <person name="Dodson R.J."/>
            <person name="Daugherty S.C."/>
            <person name="Madupu R."/>
            <person name="Angiuoli S.V."/>
            <person name="Durkin A.S."/>
            <person name="Haft D.H."/>
            <person name="Vamathevan J."/>
            <person name="Khouri H."/>
            <person name="Utterback T."/>
            <person name="Lee C."/>
            <person name="Dimitrov G."/>
            <person name="Jiang L."/>
            <person name="Qin H."/>
            <person name="Weidman J."/>
            <person name="Tran K."/>
            <person name="Kang K."/>
            <person name="Hance I.R."/>
            <person name="Nelson K.E."/>
            <person name="Fraser C.M."/>
        </authorList>
    </citation>
    <scope>NUCLEOTIDE SEQUENCE [LARGE SCALE GENOMIC DNA]</scope>
    <source>
        <strain evidence="1 2">COL</strain>
    </source>
</reference>
<protein>
    <submittedName>
        <fullName evidence="1">Uncharacterized protein</fullName>
    </submittedName>
</protein>
<dbReference type="EMBL" id="CP000046">
    <property type="protein sequence ID" value="AAW36404.1"/>
    <property type="molecule type" value="Genomic_DNA"/>
</dbReference>